<feature type="domain" description="ABC transmembrane type-1" evidence="12">
    <location>
        <begin position="82"/>
        <end position="379"/>
    </location>
</feature>
<evidence type="ECO:0000256" key="2">
    <source>
        <dbReference type="ARBA" id="ARBA00022448"/>
    </source>
</evidence>
<dbReference type="Gene3D" id="3.40.50.300">
    <property type="entry name" value="P-loop containing nucleotide triphosphate hydrolases"/>
    <property type="match status" value="1"/>
</dbReference>
<dbReference type="SUPFAM" id="SSF52540">
    <property type="entry name" value="P-loop containing nucleoside triphosphate hydrolases"/>
    <property type="match status" value="1"/>
</dbReference>
<organism evidence="13 14">
    <name type="scientific">Lacipirellula limnantheis</name>
    <dbReference type="NCBI Taxonomy" id="2528024"/>
    <lineage>
        <taxon>Bacteria</taxon>
        <taxon>Pseudomonadati</taxon>
        <taxon>Planctomycetota</taxon>
        <taxon>Planctomycetia</taxon>
        <taxon>Pirellulales</taxon>
        <taxon>Lacipirellulaceae</taxon>
        <taxon>Lacipirellula</taxon>
    </lineage>
</organism>
<evidence type="ECO:0000256" key="3">
    <source>
        <dbReference type="ARBA" id="ARBA00022475"/>
    </source>
</evidence>
<dbReference type="SMART" id="SM00382">
    <property type="entry name" value="AAA"/>
    <property type="match status" value="1"/>
</dbReference>
<dbReference type="PANTHER" id="PTHR43394">
    <property type="entry name" value="ATP-DEPENDENT PERMEASE MDL1, MITOCHONDRIAL"/>
    <property type="match status" value="1"/>
</dbReference>
<name>A0A517U526_9BACT</name>
<dbReference type="InterPro" id="IPR003439">
    <property type="entry name" value="ABC_transporter-like_ATP-bd"/>
</dbReference>
<dbReference type="RefSeq" id="WP_145435510.1">
    <property type="nucleotide sequence ID" value="NZ_CP036339.1"/>
</dbReference>
<dbReference type="InterPro" id="IPR039421">
    <property type="entry name" value="Type_1_exporter"/>
</dbReference>
<dbReference type="EC" id="3.6.3.-" evidence="13"/>
<dbReference type="GO" id="GO:0016887">
    <property type="term" value="F:ATP hydrolysis activity"/>
    <property type="evidence" value="ECO:0007669"/>
    <property type="project" value="InterPro"/>
</dbReference>
<dbReference type="InterPro" id="IPR036640">
    <property type="entry name" value="ABC1_TM_sf"/>
</dbReference>
<feature type="transmembrane region" description="Helical" evidence="10">
    <location>
        <begin position="218"/>
        <end position="249"/>
    </location>
</feature>
<evidence type="ECO:0000313" key="13">
    <source>
        <dbReference type="EMBL" id="QDT75722.1"/>
    </source>
</evidence>
<keyword evidence="7 10" id="KW-1133">Transmembrane helix</keyword>
<dbReference type="SUPFAM" id="SSF90123">
    <property type="entry name" value="ABC transporter transmembrane region"/>
    <property type="match status" value="1"/>
</dbReference>
<feature type="compositionally biased region" description="Polar residues" evidence="9">
    <location>
        <begin position="1"/>
        <end position="27"/>
    </location>
</feature>
<dbReference type="Pfam" id="PF00005">
    <property type="entry name" value="ABC_tran"/>
    <property type="match status" value="1"/>
</dbReference>
<dbReference type="PANTHER" id="PTHR43394:SF1">
    <property type="entry name" value="ATP-BINDING CASSETTE SUB-FAMILY B MEMBER 10, MITOCHONDRIAL"/>
    <property type="match status" value="1"/>
</dbReference>
<dbReference type="Proteomes" id="UP000317909">
    <property type="component" value="Chromosome"/>
</dbReference>
<feature type="region of interest" description="Disordered" evidence="9">
    <location>
        <begin position="1"/>
        <end position="55"/>
    </location>
</feature>
<dbReference type="PROSITE" id="PS50893">
    <property type="entry name" value="ABC_TRANSPORTER_2"/>
    <property type="match status" value="1"/>
</dbReference>
<dbReference type="AlphaFoldDB" id="A0A517U526"/>
<dbReference type="GO" id="GO:0005886">
    <property type="term" value="C:plasma membrane"/>
    <property type="evidence" value="ECO:0007669"/>
    <property type="project" value="UniProtKB-SubCell"/>
</dbReference>
<dbReference type="GO" id="GO:0015421">
    <property type="term" value="F:ABC-type oligopeptide transporter activity"/>
    <property type="evidence" value="ECO:0007669"/>
    <property type="project" value="TreeGrafter"/>
</dbReference>
<gene>
    <name evidence="13" type="ORF">I41_49640</name>
</gene>
<evidence type="ECO:0000259" key="11">
    <source>
        <dbReference type="PROSITE" id="PS50893"/>
    </source>
</evidence>
<keyword evidence="2" id="KW-0813">Transport</keyword>
<evidence type="ECO:0000256" key="1">
    <source>
        <dbReference type="ARBA" id="ARBA00004651"/>
    </source>
</evidence>
<evidence type="ECO:0000259" key="12">
    <source>
        <dbReference type="PROSITE" id="PS50929"/>
    </source>
</evidence>
<feature type="transmembrane region" description="Helical" evidence="10">
    <location>
        <begin position="322"/>
        <end position="341"/>
    </location>
</feature>
<dbReference type="KEGG" id="llh:I41_49640"/>
<dbReference type="InterPro" id="IPR027417">
    <property type="entry name" value="P-loop_NTPase"/>
</dbReference>
<keyword evidence="13" id="KW-0378">Hydrolase</keyword>
<dbReference type="InterPro" id="IPR017871">
    <property type="entry name" value="ABC_transporter-like_CS"/>
</dbReference>
<keyword evidence="3" id="KW-1003">Cell membrane</keyword>
<keyword evidence="4 10" id="KW-0812">Transmembrane</keyword>
<keyword evidence="8 10" id="KW-0472">Membrane</keyword>
<feature type="domain" description="ABC transporter" evidence="11">
    <location>
        <begin position="415"/>
        <end position="650"/>
    </location>
</feature>
<dbReference type="InterPro" id="IPR011527">
    <property type="entry name" value="ABC1_TM_dom"/>
</dbReference>
<evidence type="ECO:0000256" key="5">
    <source>
        <dbReference type="ARBA" id="ARBA00022741"/>
    </source>
</evidence>
<evidence type="ECO:0000256" key="10">
    <source>
        <dbReference type="SAM" id="Phobius"/>
    </source>
</evidence>
<comment type="subcellular location">
    <subcellularLocation>
        <location evidence="1">Cell membrane</location>
        <topology evidence="1">Multi-pass membrane protein</topology>
    </subcellularLocation>
</comment>
<evidence type="ECO:0000313" key="14">
    <source>
        <dbReference type="Proteomes" id="UP000317909"/>
    </source>
</evidence>
<keyword evidence="14" id="KW-1185">Reference proteome</keyword>
<dbReference type="InterPro" id="IPR003593">
    <property type="entry name" value="AAA+_ATPase"/>
</dbReference>
<dbReference type="Gene3D" id="1.20.1560.10">
    <property type="entry name" value="ABC transporter type 1, transmembrane domain"/>
    <property type="match status" value="1"/>
</dbReference>
<reference evidence="13 14" key="1">
    <citation type="submission" date="2019-02" db="EMBL/GenBank/DDBJ databases">
        <title>Deep-cultivation of Planctomycetes and their phenomic and genomic characterization uncovers novel biology.</title>
        <authorList>
            <person name="Wiegand S."/>
            <person name="Jogler M."/>
            <person name="Boedeker C."/>
            <person name="Pinto D."/>
            <person name="Vollmers J."/>
            <person name="Rivas-Marin E."/>
            <person name="Kohn T."/>
            <person name="Peeters S.H."/>
            <person name="Heuer A."/>
            <person name="Rast P."/>
            <person name="Oberbeckmann S."/>
            <person name="Bunk B."/>
            <person name="Jeske O."/>
            <person name="Meyerdierks A."/>
            <person name="Storesund J.E."/>
            <person name="Kallscheuer N."/>
            <person name="Luecker S."/>
            <person name="Lage O.M."/>
            <person name="Pohl T."/>
            <person name="Merkel B.J."/>
            <person name="Hornburger P."/>
            <person name="Mueller R.-W."/>
            <person name="Bruemmer F."/>
            <person name="Labrenz M."/>
            <person name="Spormann A.M."/>
            <person name="Op den Camp H."/>
            <person name="Overmann J."/>
            <person name="Amann R."/>
            <person name="Jetten M.S.M."/>
            <person name="Mascher T."/>
            <person name="Medema M.H."/>
            <person name="Devos D.P."/>
            <person name="Kaster A.-K."/>
            <person name="Ovreas L."/>
            <person name="Rohde M."/>
            <person name="Galperin M.Y."/>
            <person name="Jogler C."/>
        </authorList>
    </citation>
    <scope>NUCLEOTIDE SEQUENCE [LARGE SCALE GENOMIC DNA]</scope>
    <source>
        <strain evidence="13 14">I41</strain>
    </source>
</reference>
<feature type="compositionally biased region" description="Basic and acidic residues" evidence="9">
    <location>
        <begin position="31"/>
        <end position="40"/>
    </location>
</feature>
<keyword evidence="5" id="KW-0547">Nucleotide-binding</keyword>
<feature type="transmembrane region" description="Helical" evidence="10">
    <location>
        <begin position="80"/>
        <end position="97"/>
    </location>
</feature>
<proteinExistence type="predicted"/>
<dbReference type="PROSITE" id="PS00211">
    <property type="entry name" value="ABC_TRANSPORTER_1"/>
    <property type="match status" value="1"/>
</dbReference>
<evidence type="ECO:0000256" key="4">
    <source>
        <dbReference type="ARBA" id="ARBA00022692"/>
    </source>
</evidence>
<dbReference type="EMBL" id="CP036339">
    <property type="protein sequence ID" value="QDT75722.1"/>
    <property type="molecule type" value="Genomic_DNA"/>
</dbReference>
<feature type="transmembrane region" description="Helical" evidence="10">
    <location>
        <begin position="132"/>
        <end position="153"/>
    </location>
</feature>
<evidence type="ECO:0000256" key="8">
    <source>
        <dbReference type="ARBA" id="ARBA00023136"/>
    </source>
</evidence>
<keyword evidence="6 13" id="KW-0067">ATP-binding</keyword>
<dbReference type="OrthoDB" id="9762778at2"/>
<dbReference type="Pfam" id="PF00664">
    <property type="entry name" value="ABC_membrane"/>
    <property type="match status" value="1"/>
</dbReference>
<protein>
    <submittedName>
        <fullName evidence="13">Multidrug export ATP-binding/permease protein</fullName>
        <ecNumber evidence="13">3.6.3.-</ecNumber>
    </submittedName>
</protein>
<sequence>MESPEQDTWPSASHANNVERPSSASRSRFNRYREKVRQRELPASGSIHGPLDSRPARPRIRTARQLVWEFVRLLRPFQRQVFWILASATAATLIGLLPPAGTKFIIDYGLNGKSLPQPWLYRFPQLADPHRLLLATVVAITVVSMVKIVIYLWGRWYATKISKQIQLRVRHRVFEHAIRLPLHRVQEIRSGGVASILREDGGAVGELMFGMVFNPWRAIIQLFGSLAILAWVDWTLLAGAIVLLPIVYFTHRAWISNIRPQFRVIRKQREQIDAGAAESFAGMRVVRAFSRQRRETARFTTENNLMARQELYARWWMRGIEMVWEALIPIASAALLLYGGWRVLEGHMTVGDLMMFLVYLLMLLEPLATLVQSATQFQNSLSGLDRVLDILGESREMSASPSSIKADRRLIAGDVAFEHVTFSYPGAETPALNDINLKISAGQTVALVGPSGAGKTTLSNLVARFYDPTAGRITLDGRDLRDYDVESFRSLLGIVEQDVFLFDGTIFDNIAYSRRDATPTDVRAAAEAANAAEFIDRQTDGMQTVIGERGVRLSGGQRQRLAIARAILADPKLLILDEATSNLDTDSEQLIQQSLATLMHGRTSFVIAHRLSTIVGANLIVVVESGRISQTGTHAELMAKGGKYRTMVEQQIHMTLGSMAPG</sequence>
<evidence type="ECO:0000256" key="7">
    <source>
        <dbReference type="ARBA" id="ARBA00022989"/>
    </source>
</evidence>
<evidence type="ECO:0000256" key="6">
    <source>
        <dbReference type="ARBA" id="ARBA00022840"/>
    </source>
</evidence>
<evidence type="ECO:0000256" key="9">
    <source>
        <dbReference type="SAM" id="MobiDB-lite"/>
    </source>
</evidence>
<dbReference type="FunFam" id="3.40.50.300:FF:000221">
    <property type="entry name" value="Multidrug ABC transporter ATP-binding protein"/>
    <property type="match status" value="1"/>
</dbReference>
<accession>A0A517U526</accession>
<dbReference type="GO" id="GO:0005524">
    <property type="term" value="F:ATP binding"/>
    <property type="evidence" value="ECO:0007669"/>
    <property type="project" value="UniProtKB-KW"/>
</dbReference>
<dbReference type="PROSITE" id="PS50929">
    <property type="entry name" value="ABC_TM1F"/>
    <property type="match status" value="1"/>
</dbReference>
<feature type="transmembrane region" description="Helical" evidence="10">
    <location>
        <begin position="353"/>
        <end position="371"/>
    </location>
</feature>
<dbReference type="CDD" id="cd07346">
    <property type="entry name" value="ABC_6TM_exporters"/>
    <property type="match status" value="1"/>
</dbReference>